<feature type="transmembrane region" description="Helical" evidence="12">
    <location>
        <begin position="96"/>
        <end position="114"/>
    </location>
</feature>
<protein>
    <submittedName>
        <fullName evidence="14">Sodium/calcium exchanger membrane region</fullName>
    </submittedName>
</protein>
<reference evidence="14 15" key="1">
    <citation type="submission" date="2023-12" db="EMBL/GenBank/DDBJ databases">
        <title>A high-quality genome assembly for Dillenia turbinata (Dilleniales).</title>
        <authorList>
            <person name="Chanderbali A."/>
        </authorList>
    </citation>
    <scope>NUCLEOTIDE SEQUENCE [LARGE SCALE GENOMIC DNA]</scope>
    <source>
        <strain evidence="14">LSX21</strain>
        <tissue evidence="14">Leaf</tissue>
    </source>
</reference>
<dbReference type="Pfam" id="PF01699">
    <property type="entry name" value="Na_Ca_ex"/>
    <property type="match status" value="2"/>
</dbReference>
<evidence type="ECO:0000256" key="1">
    <source>
        <dbReference type="ARBA" id="ARBA00004141"/>
    </source>
</evidence>
<evidence type="ECO:0000256" key="4">
    <source>
        <dbReference type="ARBA" id="ARBA00022538"/>
    </source>
</evidence>
<dbReference type="PANTHER" id="PTHR12266">
    <property type="entry name" value="NA+/CA2+ K+ INDEPENDENT EXCHANGER"/>
    <property type="match status" value="1"/>
</dbReference>
<proteinExistence type="inferred from homology"/>
<dbReference type="InterPro" id="IPR004837">
    <property type="entry name" value="NaCa_Exmemb"/>
</dbReference>
<evidence type="ECO:0000259" key="13">
    <source>
        <dbReference type="Pfam" id="PF01699"/>
    </source>
</evidence>
<keyword evidence="7 12" id="KW-1133">Transmembrane helix</keyword>
<evidence type="ECO:0000256" key="12">
    <source>
        <dbReference type="SAM" id="Phobius"/>
    </source>
</evidence>
<evidence type="ECO:0000256" key="5">
    <source>
        <dbReference type="ARBA" id="ARBA00022692"/>
    </source>
</evidence>
<evidence type="ECO:0000313" key="15">
    <source>
        <dbReference type="Proteomes" id="UP001370490"/>
    </source>
</evidence>
<feature type="transmembrane region" description="Helical" evidence="12">
    <location>
        <begin position="533"/>
        <end position="554"/>
    </location>
</feature>
<keyword evidence="3" id="KW-0050">Antiport</keyword>
<dbReference type="GO" id="GO:0016020">
    <property type="term" value="C:membrane"/>
    <property type="evidence" value="ECO:0007669"/>
    <property type="project" value="UniProtKB-SubCell"/>
</dbReference>
<comment type="caution">
    <text evidence="14">The sequence shown here is derived from an EMBL/GenBank/DDBJ whole genome shotgun (WGS) entry which is preliminary data.</text>
</comment>
<feature type="transmembrane region" description="Helical" evidence="12">
    <location>
        <begin position="15"/>
        <end position="36"/>
    </location>
</feature>
<dbReference type="EMBL" id="JBAMMX010000004">
    <property type="protein sequence ID" value="KAK6942071.1"/>
    <property type="molecule type" value="Genomic_DNA"/>
</dbReference>
<dbReference type="InterPro" id="IPR044880">
    <property type="entry name" value="NCX_ion-bd_dom_sf"/>
</dbReference>
<keyword evidence="8" id="KW-0915">Sodium</keyword>
<feature type="transmembrane region" description="Helical" evidence="12">
    <location>
        <begin position="366"/>
        <end position="384"/>
    </location>
</feature>
<gene>
    <name evidence="14" type="ORF">RJ641_027448</name>
</gene>
<dbReference type="AlphaFoldDB" id="A0AAN8W654"/>
<evidence type="ECO:0000256" key="11">
    <source>
        <dbReference type="ARBA" id="ARBA00038187"/>
    </source>
</evidence>
<feature type="transmembrane region" description="Helical" evidence="12">
    <location>
        <begin position="421"/>
        <end position="443"/>
    </location>
</feature>
<keyword evidence="9 12" id="KW-0472">Membrane</keyword>
<feature type="transmembrane region" description="Helical" evidence="12">
    <location>
        <begin position="477"/>
        <end position="496"/>
    </location>
</feature>
<keyword evidence="4" id="KW-0633">Potassium transport</keyword>
<keyword evidence="5 12" id="KW-0812">Transmembrane</keyword>
<comment type="similarity">
    <text evidence="11">Belongs to the Ca(2+):cation antiporter (CaCA) (TC 2.A.19) family. Cation/calcium exchanger (CCX) subfamily.</text>
</comment>
<evidence type="ECO:0000256" key="9">
    <source>
        <dbReference type="ARBA" id="ARBA00023136"/>
    </source>
</evidence>
<dbReference type="Proteomes" id="UP001370490">
    <property type="component" value="Unassembled WGS sequence"/>
</dbReference>
<organism evidence="14 15">
    <name type="scientific">Dillenia turbinata</name>
    <dbReference type="NCBI Taxonomy" id="194707"/>
    <lineage>
        <taxon>Eukaryota</taxon>
        <taxon>Viridiplantae</taxon>
        <taxon>Streptophyta</taxon>
        <taxon>Embryophyta</taxon>
        <taxon>Tracheophyta</taxon>
        <taxon>Spermatophyta</taxon>
        <taxon>Magnoliopsida</taxon>
        <taxon>eudicotyledons</taxon>
        <taxon>Gunneridae</taxon>
        <taxon>Pentapetalae</taxon>
        <taxon>Dilleniales</taxon>
        <taxon>Dilleniaceae</taxon>
        <taxon>Dillenia</taxon>
    </lineage>
</organism>
<feature type="transmembrane region" description="Helical" evidence="12">
    <location>
        <begin position="396"/>
        <end position="415"/>
    </location>
</feature>
<keyword evidence="10" id="KW-0406">Ion transport</keyword>
<evidence type="ECO:0000256" key="8">
    <source>
        <dbReference type="ARBA" id="ARBA00023053"/>
    </source>
</evidence>
<evidence type="ECO:0000256" key="3">
    <source>
        <dbReference type="ARBA" id="ARBA00022449"/>
    </source>
</evidence>
<dbReference type="PANTHER" id="PTHR12266:SF18">
    <property type="entry name" value="CATION_CALCIUM EXCHANGER 2"/>
    <property type="match status" value="1"/>
</dbReference>
<dbReference type="Gene3D" id="1.20.1420.30">
    <property type="entry name" value="NCX, central ion-binding region"/>
    <property type="match status" value="2"/>
</dbReference>
<feature type="transmembrane region" description="Helical" evidence="12">
    <location>
        <begin position="168"/>
        <end position="192"/>
    </location>
</feature>
<feature type="domain" description="Sodium/calcium exchanger membrane region" evidence="13">
    <location>
        <begin position="103"/>
        <end position="247"/>
    </location>
</feature>
<keyword evidence="2" id="KW-0813">Transport</keyword>
<keyword evidence="6" id="KW-0630">Potassium</keyword>
<evidence type="ECO:0000256" key="6">
    <source>
        <dbReference type="ARBA" id="ARBA00022958"/>
    </source>
</evidence>
<dbReference type="InterPro" id="IPR051359">
    <property type="entry name" value="CaCA_antiporter"/>
</dbReference>
<feature type="transmembrane region" description="Helical" evidence="12">
    <location>
        <begin position="508"/>
        <end position="526"/>
    </location>
</feature>
<evidence type="ECO:0000256" key="2">
    <source>
        <dbReference type="ARBA" id="ARBA00022448"/>
    </source>
</evidence>
<feature type="transmembrane region" description="Helical" evidence="12">
    <location>
        <begin position="229"/>
        <end position="248"/>
    </location>
</feature>
<dbReference type="GO" id="GO:0006813">
    <property type="term" value="P:potassium ion transport"/>
    <property type="evidence" value="ECO:0007669"/>
    <property type="project" value="UniProtKB-KW"/>
</dbReference>
<sequence length="569" mass="61637">MFEGVRSLDTFQMDLVLQIPAPISFGIAFGFLKWMIVKNEKHNLLDLDLVSAQSIKVMEVGIVDKGDKGRHSFLDLVSVIANGGDGVGDGDGRWPFLGYFLLLLCLLVLFYLLGNTASEYFCSSLENLSKLLKLSPTIAGVTLLSLGNGAPDIFSSIVSFTGSRESAIGINTVLGGASFVSCVVFGIISIVMHSRSFKVRRTDFIRDGCFFLVVVLSLVLVLIDGKISMWGSIGFLFAYVVFVLVVYLSHVCFKSCEEDNEVDVNSTFGNELGIPILRGIEKEELVCIGRGAQEGQLVISSNSPTFRSICLLMLEMPLYLPRRLTIPVVCDERYSQPFAVASATLAPLLLAAIWNSRGENENTRKAIYLFGLTLGIAFGVSAFFTTEKSNPPTRCLLAWLVGGFLMSVTWSYIIAQELVGLLVSLGYISGISPSILGLTVLAWGNSLGDLITNVTMAINGGPKGAQIAVSGCHAGPIFNILIGLGLSLLCCTWNVHPSPVVISKDPQLLETIGFMACGLIWALLMLPRRGMRLDWVLGAGLLTIYFLSIALRLLQTLGNLQLHHLVSSL</sequence>
<dbReference type="GO" id="GO:0008324">
    <property type="term" value="F:monoatomic cation transmembrane transporter activity"/>
    <property type="evidence" value="ECO:0007669"/>
    <property type="project" value="TreeGrafter"/>
</dbReference>
<evidence type="ECO:0000313" key="14">
    <source>
        <dbReference type="EMBL" id="KAK6942071.1"/>
    </source>
</evidence>
<keyword evidence="15" id="KW-1185">Reference proteome</keyword>
<feature type="domain" description="Sodium/calcium exchanger membrane region" evidence="13">
    <location>
        <begin position="400"/>
        <end position="553"/>
    </location>
</feature>
<dbReference type="GO" id="GO:0015297">
    <property type="term" value="F:antiporter activity"/>
    <property type="evidence" value="ECO:0007669"/>
    <property type="project" value="UniProtKB-KW"/>
</dbReference>
<comment type="subcellular location">
    <subcellularLocation>
        <location evidence="1">Membrane</location>
        <topology evidence="1">Multi-pass membrane protein</topology>
    </subcellularLocation>
</comment>
<keyword evidence="10" id="KW-0739">Sodium transport</keyword>
<feature type="transmembrane region" description="Helical" evidence="12">
    <location>
        <begin position="204"/>
        <end position="223"/>
    </location>
</feature>
<name>A0AAN8W654_9MAGN</name>
<evidence type="ECO:0000256" key="7">
    <source>
        <dbReference type="ARBA" id="ARBA00022989"/>
    </source>
</evidence>
<evidence type="ECO:0000256" key="10">
    <source>
        <dbReference type="ARBA" id="ARBA00023201"/>
    </source>
</evidence>
<accession>A0AAN8W654</accession>
<dbReference type="GO" id="GO:0006814">
    <property type="term" value="P:sodium ion transport"/>
    <property type="evidence" value="ECO:0007669"/>
    <property type="project" value="UniProtKB-KW"/>
</dbReference>